<evidence type="ECO:0000313" key="26">
    <source>
        <dbReference type="Proteomes" id="UP000050761"/>
    </source>
</evidence>
<dbReference type="SUPFAM" id="SSF54637">
    <property type="entry name" value="Thioesterase/thiol ester dehydrase-isomerase"/>
    <property type="match status" value="1"/>
</dbReference>
<reference evidence="27" key="2">
    <citation type="submission" date="2019-09" db="UniProtKB">
        <authorList>
            <consortium name="WormBaseParasite"/>
        </authorList>
    </citation>
    <scope>IDENTIFICATION</scope>
</reference>
<dbReference type="GO" id="GO:0005829">
    <property type="term" value="C:cytosol"/>
    <property type="evidence" value="ECO:0007669"/>
    <property type="project" value="UniProtKB-SubCell"/>
</dbReference>
<evidence type="ECO:0000256" key="18">
    <source>
        <dbReference type="ARBA" id="ARBA00058205"/>
    </source>
</evidence>
<evidence type="ECO:0000256" key="17">
    <source>
        <dbReference type="ARBA" id="ARBA00052976"/>
    </source>
</evidence>
<evidence type="ECO:0000256" key="22">
    <source>
        <dbReference type="ARBA" id="ARBA00081533"/>
    </source>
</evidence>
<accession>A0A3P7WGN3</accession>
<dbReference type="GO" id="GO:0005634">
    <property type="term" value="C:nucleus"/>
    <property type="evidence" value="ECO:0007669"/>
    <property type="project" value="UniProtKB-SubCell"/>
</dbReference>
<evidence type="ECO:0000256" key="23">
    <source>
        <dbReference type="ARBA" id="ARBA00083956"/>
    </source>
</evidence>
<dbReference type="CDD" id="cd03443">
    <property type="entry name" value="PaaI_thioesterase"/>
    <property type="match status" value="1"/>
</dbReference>
<gene>
    <name evidence="25" type="ORF">HPBE_LOCUS4158</name>
</gene>
<comment type="catalytic activity">
    <reaction evidence="13">
        <text>octanoyl-CoA + H2O = octanoate + CoA + H(+)</text>
        <dbReference type="Rhea" id="RHEA:30143"/>
        <dbReference type="ChEBI" id="CHEBI:15377"/>
        <dbReference type="ChEBI" id="CHEBI:15378"/>
        <dbReference type="ChEBI" id="CHEBI:25646"/>
        <dbReference type="ChEBI" id="CHEBI:57287"/>
        <dbReference type="ChEBI" id="CHEBI:57386"/>
    </reaction>
    <physiologicalReaction direction="left-to-right" evidence="13">
        <dbReference type="Rhea" id="RHEA:30144"/>
    </physiologicalReaction>
</comment>
<feature type="domain" description="Thioesterase" evidence="24">
    <location>
        <begin position="55"/>
        <end position="129"/>
    </location>
</feature>
<dbReference type="Gene3D" id="3.10.129.10">
    <property type="entry name" value="Hotdog Thioesterase"/>
    <property type="match status" value="1"/>
</dbReference>
<evidence type="ECO:0000256" key="16">
    <source>
        <dbReference type="ARBA" id="ARBA00050199"/>
    </source>
</evidence>
<comment type="similarity">
    <text evidence="5">Belongs to the thioesterase PaaI family.</text>
</comment>
<keyword evidence="12" id="KW-0539">Nucleus</keyword>
<comment type="function">
    <text evidence="18">Catalyzes the hydrolysis of acyl-CoAs into free fatty acids and coenzyme A (CoASH), regulating their respective intracellular levels. Has acyl-CoA thioesterase activity towards medium (C12) and long-chain (C18) fatty acyl-CoA substrates. Can also hydrolyze 3-hydroxyphenylacetyl-CoA and 3,4-dihydroxyphenylacetyl-CoA (in vitro). May play a role in controlling adaptive thermogenesis.</text>
</comment>
<dbReference type="Proteomes" id="UP000050761">
    <property type="component" value="Unassembled WGS sequence"/>
</dbReference>
<dbReference type="WBParaSite" id="HPBE_0000415701-mRNA-1">
    <property type="protein sequence ID" value="HPBE_0000415701-mRNA-1"/>
    <property type="gene ID" value="HPBE_0000415701"/>
</dbReference>
<comment type="catalytic activity">
    <reaction evidence="17">
        <text>a fatty acyl-CoA + H2O = a fatty acid + CoA + H(+)</text>
        <dbReference type="Rhea" id="RHEA:16781"/>
        <dbReference type="ChEBI" id="CHEBI:15377"/>
        <dbReference type="ChEBI" id="CHEBI:15378"/>
        <dbReference type="ChEBI" id="CHEBI:28868"/>
        <dbReference type="ChEBI" id="CHEBI:57287"/>
        <dbReference type="ChEBI" id="CHEBI:77636"/>
    </reaction>
    <physiologicalReaction direction="left-to-right" evidence="17">
        <dbReference type="Rhea" id="RHEA:16782"/>
    </physiologicalReaction>
</comment>
<dbReference type="EMBL" id="UZAH01025278">
    <property type="protein sequence ID" value="VDO60240.1"/>
    <property type="molecule type" value="Genomic_DNA"/>
</dbReference>
<comment type="catalytic activity">
    <reaction evidence="15">
        <text>dodecanoyl-CoA + H2O = dodecanoate + CoA + H(+)</text>
        <dbReference type="Rhea" id="RHEA:30135"/>
        <dbReference type="ChEBI" id="CHEBI:15377"/>
        <dbReference type="ChEBI" id="CHEBI:15378"/>
        <dbReference type="ChEBI" id="CHEBI:18262"/>
        <dbReference type="ChEBI" id="CHEBI:57287"/>
        <dbReference type="ChEBI" id="CHEBI:57375"/>
    </reaction>
    <physiologicalReaction direction="left-to-right" evidence="15">
        <dbReference type="Rhea" id="RHEA:30136"/>
    </physiologicalReaction>
</comment>
<evidence type="ECO:0000256" key="2">
    <source>
        <dbReference type="ARBA" id="ARBA00004173"/>
    </source>
</evidence>
<evidence type="ECO:0000313" key="27">
    <source>
        <dbReference type="WBParaSite" id="HPBE_0000415701-mRNA-1"/>
    </source>
</evidence>
<keyword evidence="26" id="KW-1185">Reference proteome</keyword>
<evidence type="ECO:0000256" key="19">
    <source>
        <dbReference type="ARBA" id="ARBA00064709"/>
    </source>
</evidence>
<keyword evidence="7" id="KW-0378">Hydrolase</keyword>
<evidence type="ECO:0000256" key="10">
    <source>
        <dbReference type="ARBA" id="ARBA00023128"/>
    </source>
</evidence>
<dbReference type="AlphaFoldDB" id="A0A183FD76"/>
<keyword evidence="10" id="KW-0496">Mitochondrion</keyword>
<evidence type="ECO:0000256" key="21">
    <source>
        <dbReference type="ARBA" id="ARBA00075657"/>
    </source>
</evidence>
<comment type="subunit">
    <text evidence="19">Homotetramer. Interacts with PCTP.</text>
</comment>
<evidence type="ECO:0000256" key="1">
    <source>
        <dbReference type="ARBA" id="ARBA00004123"/>
    </source>
</evidence>
<dbReference type="NCBIfam" id="TIGR00369">
    <property type="entry name" value="unchar_dom_1"/>
    <property type="match status" value="1"/>
</dbReference>
<dbReference type="FunFam" id="3.10.129.10:FF:000021">
    <property type="entry name" value="Acyl-coenzyme A thioesterase 13"/>
    <property type="match status" value="1"/>
</dbReference>
<evidence type="ECO:0000256" key="15">
    <source>
        <dbReference type="ARBA" id="ARBA00048074"/>
    </source>
</evidence>
<evidence type="ECO:0000256" key="7">
    <source>
        <dbReference type="ARBA" id="ARBA00022801"/>
    </source>
</evidence>
<dbReference type="Pfam" id="PF03061">
    <property type="entry name" value="4HBT"/>
    <property type="match status" value="1"/>
</dbReference>
<evidence type="ECO:0000256" key="13">
    <source>
        <dbReference type="ARBA" id="ARBA00047588"/>
    </source>
</evidence>
<protein>
    <recommendedName>
        <fullName evidence="20">Acyl-coenzyme A thioesterase 13</fullName>
    </recommendedName>
    <alternativeName>
        <fullName evidence="22">Hotdog-fold thioesterase superfamily member 2</fullName>
    </alternativeName>
    <alternativeName>
        <fullName evidence="21">Palmitoyl-CoA hydrolase</fullName>
    </alternativeName>
    <alternativeName>
        <fullName evidence="23">Thioesterase superfamily member 2</fullName>
    </alternativeName>
</protein>
<evidence type="ECO:0000256" key="3">
    <source>
        <dbReference type="ARBA" id="ARBA00004186"/>
    </source>
</evidence>
<evidence type="ECO:0000259" key="24">
    <source>
        <dbReference type="Pfam" id="PF03061"/>
    </source>
</evidence>
<dbReference type="GO" id="GO:0005819">
    <property type="term" value="C:spindle"/>
    <property type="evidence" value="ECO:0007669"/>
    <property type="project" value="UniProtKB-SubCell"/>
</dbReference>
<proteinExistence type="inferred from homology"/>
<keyword evidence="9" id="KW-0443">Lipid metabolism</keyword>
<name>A0A183FD76_HELPZ</name>
<evidence type="ECO:0000256" key="6">
    <source>
        <dbReference type="ARBA" id="ARBA00022490"/>
    </source>
</evidence>
<evidence type="ECO:0000256" key="14">
    <source>
        <dbReference type="ARBA" id="ARBA00047969"/>
    </source>
</evidence>
<dbReference type="PANTHER" id="PTHR21660:SF59">
    <property type="entry name" value="THIOESTERASE DOMAIN-CONTAINING PROTEIN"/>
    <property type="match status" value="1"/>
</dbReference>
<keyword evidence="8" id="KW-0007">Acetylation</keyword>
<reference evidence="25 26" key="1">
    <citation type="submission" date="2018-11" db="EMBL/GenBank/DDBJ databases">
        <authorList>
            <consortium name="Pathogen Informatics"/>
        </authorList>
    </citation>
    <scope>NUCLEOTIDE SEQUENCE [LARGE SCALE GENOMIC DNA]</scope>
</reference>
<evidence type="ECO:0000256" key="11">
    <source>
        <dbReference type="ARBA" id="ARBA00023212"/>
    </source>
</evidence>
<dbReference type="InterPro" id="IPR003736">
    <property type="entry name" value="PAAI_dom"/>
</dbReference>
<accession>A0A183FD76</accession>
<dbReference type="InterPro" id="IPR039298">
    <property type="entry name" value="ACOT13"/>
</dbReference>
<evidence type="ECO:0000256" key="8">
    <source>
        <dbReference type="ARBA" id="ARBA00022990"/>
    </source>
</evidence>
<evidence type="ECO:0000256" key="5">
    <source>
        <dbReference type="ARBA" id="ARBA00008324"/>
    </source>
</evidence>
<evidence type="ECO:0000256" key="20">
    <source>
        <dbReference type="ARBA" id="ARBA00067273"/>
    </source>
</evidence>
<evidence type="ECO:0000313" key="25">
    <source>
        <dbReference type="EMBL" id="VDO60240.1"/>
    </source>
</evidence>
<dbReference type="PANTHER" id="PTHR21660">
    <property type="entry name" value="THIOESTERASE SUPERFAMILY MEMBER-RELATED"/>
    <property type="match status" value="1"/>
</dbReference>
<dbReference type="OrthoDB" id="46529at2759"/>
<comment type="catalytic activity">
    <reaction evidence="14">
        <text>decanoyl-CoA + H2O = decanoate + CoA + H(+)</text>
        <dbReference type="Rhea" id="RHEA:40059"/>
        <dbReference type="ChEBI" id="CHEBI:15377"/>
        <dbReference type="ChEBI" id="CHEBI:15378"/>
        <dbReference type="ChEBI" id="CHEBI:27689"/>
        <dbReference type="ChEBI" id="CHEBI:57287"/>
        <dbReference type="ChEBI" id="CHEBI:61430"/>
    </reaction>
    <physiologicalReaction direction="left-to-right" evidence="14">
        <dbReference type="Rhea" id="RHEA:40060"/>
    </physiologicalReaction>
</comment>
<keyword evidence="6" id="KW-0963">Cytoplasm</keyword>
<dbReference type="InterPro" id="IPR006683">
    <property type="entry name" value="Thioestr_dom"/>
</dbReference>
<evidence type="ECO:0000256" key="4">
    <source>
        <dbReference type="ARBA" id="ARBA00004514"/>
    </source>
</evidence>
<comment type="catalytic activity">
    <reaction evidence="16">
        <text>hexanoyl-CoA + H2O = hexanoate + CoA + H(+)</text>
        <dbReference type="Rhea" id="RHEA:40115"/>
        <dbReference type="ChEBI" id="CHEBI:15377"/>
        <dbReference type="ChEBI" id="CHEBI:15378"/>
        <dbReference type="ChEBI" id="CHEBI:17120"/>
        <dbReference type="ChEBI" id="CHEBI:57287"/>
        <dbReference type="ChEBI" id="CHEBI:62620"/>
    </reaction>
    <physiologicalReaction direction="left-to-right" evidence="16">
        <dbReference type="Rhea" id="RHEA:40116"/>
    </physiologicalReaction>
</comment>
<organism evidence="26 27">
    <name type="scientific">Heligmosomoides polygyrus</name>
    <name type="common">Parasitic roundworm</name>
    <dbReference type="NCBI Taxonomy" id="6339"/>
    <lineage>
        <taxon>Eukaryota</taxon>
        <taxon>Metazoa</taxon>
        <taxon>Ecdysozoa</taxon>
        <taxon>Nematoda</taxon>
        <taxon>Chromadorea</taxon>
        <taxon>Rhabditida</taxon>
        <taxon>Rhabditina</taxon>
        <taxon>Rhabditomorpha</taxon>
        <taxon>Strongyloidea</taxon>
        <taxon>Heligmosomidae</taxon>
        <taxon>Heligmosomoides</taxon>
    </lineage>
</organism>
<evidence type="ECO:0000256" key="12">
    <source>
        <dbReference type="ARBA" id="ARBA00023242"/>
    </source>
</evidence>
<sequence>MCATKYMQSLKHYLEFCNKSKNFMQIAGTMRPISASEGRVKVEFEVTPAMTNPSGTLHGGCTATLVDIMTTAACLTLPRALPGVSVDLHVTYLAAAKEGESVIIDSQVMKSGKTLAFTKADLFLKENNKIIATGLHTKAFPQSKA</sequence>
<dbReference type="GO" id="GO:0005739">
    <property type="term" value="C:mitochondrion"/>
    <property type="evidence" value="ECO:0007669"/>
    <property type="project" value="UniProtKB-SubCell"/>
</dbReference>
<dbReference type="GO" id="GO:0047617">
    <property type="term" value="F:fatty acyl-CoA hydrolase activity"/>
    <property type="evidence" value="ECO:0007669"/>
    <property type="project" value="InterPro"/>
</dbReference>
<evidence type="ECO:0000256" key="9">
    <source>
        <dbReference type="ARBA" id="ARBA00023098"/>
    </source>
</evidence>
<dbReference type="GO" id="GO:0006629">
    <property type="term" value="P:lipid metabolic process"/>
    <property type="evidence" value="ECO:0007669"/>
    <property type="project" value="UniProtKB-KW"/>
</dbReference>
<dbReference type="InterPro" id="IPR029069">
    <property type="entry name" value="HotDog_dom_sf"/>
</dbReference>
<keyword evidence="11" id="KW-0206">Cytoskeleton</keyword>
<comment type="subcellular location">
    <subcellularLocation>
        <location evidence="3">Cytoplasm</location>
        <location evidence="3">Cytoskeleton</location>
        <location evidence="3">Spindle</location>
    </subcellularLocation>
    <subcellularLocation>
        <location evidence="4">Cytoplasm</location>
        <location evidence="4">Cytosol</location>
    </subcellularLocation>
    <subcellularLocation>
        <location evidence="2">Mitochondrion</location>
    </subcellularLocation>
    <subcellularLocation>
        <location evidence="1">Nucleus</location>
    </subcellularLocation>
</comment>